<dbReference type="InterPro" id="IPR003598">
    <property type="entry name" value="Ig_sub2"/>
</dbReference>
<dbReference type="SMART" id="SM00408">
    <property type="entry name" value="IGc2"/>
    <property type="match status" value="1"/>
</dbReference>
<keyword evidence="2" id="KW-0732">Signal</keyword>
<feature type="signal peptide" evidence="2">
    <location>
        <begin position="1"/>
        <end position="24"/>
    </location>
</feature>
<feature type="transmembrane region" description="Helical" evidence="1">
    <location>
        <begin position="158"/>
        <end position="180"/>
    </location>
</feature>
<keyword evidence="1" id="KW-1133">Transmembrane helix</keyword>
<feature type="chain" id="PRO_5018659593" description="Ig-like domain-containing protein" evidence="2">
    <location>
        <begin position="25"/>
        <end position="240"/>
    </location>
</feature>
<sequence>MFDFTSLLFPLILTWMLTFTDVQTFREETVRVGDEVTLKCENANNFSDGCSRITWIYSHSTKSTFALFEDGKIHKDVGSKSDRLSVTENCSLVIKKITDEDAGIYTCRQFSTSGQKETEFWVELTVRNAESSATTESVLQTLKPSDATEQLTDTKMTALIIAAAVIVAACIIFVGMFLGWRRIKAGRKTQIEANTTPPEDSYASISFSKNTNNRPQVLDKVNTEDAVIYSAVKVSSSAHT</sequence>
<evidence type="ECO:0000256" key="1">
    <source>
        <dbReference type="SAM" id="Phobius"/>
    </source>
</evidence>
<accession>A0A3S2PVU4</accession>
<evidence type="ECO:0000313" key="5">
    <source>
        <dbReference type="Proteomes" id="UP000283210"/>
    </source>
</evidence>
<dbReference type="Gene3D" id="2.60.40.10">
    <property type="entry name" value="Immunoglobulins"/>
    <property type="match status" value="1"/>
</dbReference>
<dbReference type="InterPro" id="IPR013106">
    <property type="entry name" value="Ig_V-set"/>
</dbReference>
<dbReference type="InterPro" id="IPR013783">
    <property type="entry name" value="Ig-like_fold"/>
</dbReference>
<protein>
    <recommendedName>
        <fullName evidence="3">Ig-like domain-containing protein</fullName>
    </recommendedName>
</protein>
<dbReference type="Proteomes" id="UP000283210">
    <property type="component" value="Chromosome 7"/>
</dbReference>
<keyword evidence="1" id="KW-0812">Transmembrane</keyword>
<gene>
    <name evidence="4" type="ORF">OJAV_G00070900</name>
</gene>
<dbReference type="SMART" id="SM00409">
    <property type="entry name" value="IG"/>
    <property type="match status" value="1"/>
</dbReference>
<reference evidence="4 5" key="2">
    <citation type="submission" date="2019-01" db="EMBL/GenBank/DDBJ databases">
        <title>A chromosome length genome reference of the Java medaka (oryzias javanicus).</title>
        <authorList>
            <person name="Herpin A."/>
            <person name="Takehana Y."/>
            <person name="Naruse K."/>
            <person name="Ansai S."/>
            <person name="Kawaguchi M."/>
        </authorList>
    </citation>
    <scope>NUCLEOTIDE SEQUENCE [LARGE SCALE GENOMIC DNA]</scope>
    <source>
        <strain evidence="4">RS831</strain>
        <tissue evidence="4">Whole body</tissue>
    </source>
</reference>
<keyword evidence="1" id="KW-0472">Membrane</keyword>
<keyword evidence="5" id="KW-1185">Reference proteome</keyword>
<evidence type="ECO:0000259" key="3">
    <source>
        <dbReference type="PROSITE" id="PS50835"/>
    </source>
</evidence>
<dbReference type="SUPFAM" id="SSF48726">
    <property type="entry name" value="Immunoglobulin"/>
    <property type="match status" value="1"/>
</dbReference>
<organism evidence="4 5">
    <name type="scientific">Oryzias javanicus</name>
    <name type="common">Javanese ricefish</name>
    <name type="synonym">Aplocheilus javanicus</name>
    <dbReference type="NCBI Taxonomy" id="123683"/>
    <lineage>
        <taxon>Eukaryota</taxon>
        <taxon>Metazoa</taxon>
        <taxon>Chordata</taxon>
        <taxon>Craniata</taxon>
        <taxon>Vertebrata</taxon>
        <taxon>Euteleostomi</taxon>
        <taxon>Actinopterygii</taxon>
        <taxon>Neopterygii</taxon>
        <taxon>Teleostei</taxon>
        <taxon>Neoteleostei</taxon>
        <taxon>Acanthomorphata</taxon>
        <taxon>Ovalentaria</taxon>
        <taxon>Atherinomorphae</taxon>
        <taxon>Beloniformes</taxon>
        <taxon>Adrianichthyidae</taxon>
        <taxon>Oryziinae</taxon>
        <taxon>Oryzias</taxon>
    </lineage>
</organism>
<feature type="domain" description="Ig-like" evidence="3">
    <location>
        <begin position="10"/>
        <end position="108"/>
    </location>
</feature>
<dbReference type="PANTHER" id="PTHR11422">
    <property type="entry name" value="T-CELL SURFACE GLYCOPROTEIN CD4"/>
    <property type="match status" value="1"/>
</dbReference>
<dbReference type="OrthoDB" id="8869347at2759"/>
<dbReference type="InterPro" id="IPR003599">
    <property type="entry name" value="Ig_sub"/>
</dbReference>
<name>A0A3S2PVU4_ORYJA</name>
<dbReference type="InterPro" id="IPR036179">
    <property type="entry name" value="Ig-like_dom_sf"/>
</dbReference>
<evidence type="ECO:0000256" key="2">
    <source>
        <dbReference type="SAM" id="SignalP"/>
    </source>
</evidence>
<dbReference type="Pfam" id="PF07686">
    <property type="entry name" value="V-set"/>
    <property type="match status" value="1"/>
</dbReference>
<dbReference type="PANTHER" id="PTHR11422:SF11">
    <property type="entry name" value="IG-LIKE DOMAIN-CONTAINING PROTEIN"/>
    <property type="match status" value="1"/>
</dbReference>
<reference evidence="4 5" key="1">
    <citation type="submission" date="2018-11" db="EMBL/GenBank/DDBJ databases">
        <authorList>
            <person name="Lopez-Roques C."/>
            <person name="Donnadieu C."/>
            <person name="Bouchez O."/>
            <person name="Klopp C."/>
            <person name="Cabau C."/>
            <person name="Zahm M."/>
        </authorList>
    </citation>
    <scope>NUCLEOTIDE SEQUENCE [LARGE SCALE GENOMIC DNA]</scope>
    <source>
        <strain evidence="4">RS831</strain>
        <tissue evidence="4">Whole body</tissue>
    </source>
</reference>
<dbReference type="PROSITE" id="PS50835">
    <property type="entry name" value="IG_LIKE"/>
    <property type="match status" value="1"/>
</dbReference>
<proteinExistence type="predicted"/>
<dbReference type="EMBL" id="CM012443">
    <property type="protein sequence ID" value="RVE71079.1"/>
    <property type="molecule type" value="Genomic_DNA"/>
</dbReference>
<evidence type="ECO:0000313" key="4">
    <source>
        <dbReference type="EMBL" id="RVE71079.1"/>
    </source>
</evidence>
<dbReference type="InterPro" id="IPR007110">
    <property type="entry name" value="Ig-like_dom"/>
</dbReference>
<dbReference type="AlphaFoldDB" id="A0A3S2PVU4"/>